<dbReference type="Proteomes" id="UP000672038">
    <property type="component" value="Chromosome"/>
</dbReference>
<dbReference type="GO" id="GO:0000428">
    <property type="term" value="C:DNA-directed RNA polymerase complex"/>
    <property type="evidence" value="ECO:0007669"/>
    <property type="project" value="UniProtKB-KW"/>
</dbReference>
<organism evidence="1 2">
    <name type="scientific">Loofah witches'-broom phytoplasma</name>
    <dbReference type="NCBI Taxonomy" id="35773"/>
    <lineage>
        <taxon>Bacteria</taxon>
        <taxon>Bacillati</taxon>
        <taxon>Mycoplasmatota</taxon>
        <taxon>Mollicutes</taxon>
        <taxon>Acholeplasmatales</taxon>
        <taxon>Acholeplasmataceae</taxon>
        <taxon>Candidatus Phytoplasma</taxon>
        <taxon>16SrVIII (Loofah witches'-broom group)</taxon>
    </lineage>
</organism>
<keyword evidence="2" id="KW-1185">Reference proteome</keyword>
<keyword evidence="1" id="KW-0804">Transcription</keyword>
<evidence type="ECO:0000313" key="1">
    <source>
        <dbReference type="EMBL" id="QTX03192.1"/>
    </source>
</evidence>
<dbReference type="KEGG" id="pluf:LFWB_6290"/>
<dbReference type="SUPFAM" id="SSF88946">
    <property type="entry name" value="Sigma2 domain of RNA polymerase sigma factors"/>
    <property type="match status" value="1"/>
</dbReference>
<gene>
    <name evidence="1" type="primary">rpoD</name>
    <name evidence="1" type="ORF">LFWB_6290</name>
</gene>
<name>A0A975FJR0_LOWBP</name>
<dbReference type="GO" id="GO:0003700">
    <property type="term" value="F:DNA-binding transcription factor activity"/>
    <property type="evidence" value="ECO:0007669"/>
    <property type="project" value="InterPro"/>
</dbReference>
<dbReference type="AlphaFoldDB" id="A0A975FJR0"/>
<protein>
    <submittedName>
        <fullName evidence="1">DNA-directed RNA polymerase sigma-70 factor</fullName>
    </submittedName>
</protein>
<evidence type="ECO:0000313" key="2">
    <source>
        <dbReference type="Proteomes" id="UP000672038"/>
    </source>
</evidence>
<dbReference type="Gene3D" id="1.10.1740.10">
    <property type="match status" value="1"/>
</dbReference>
<dbReference type="InterPro" id="IPR013325">
    <property type="entry name" value="RNA_pol_sigma_r2"/>
</dbReference>
<accession>A0A975FJR0</accession>
<sequence>MKNKIKNYVKTLNEINELFNLYVVFGKKNYKIREKIFFLFYEEIITFIVYKIKYYPKILEKKDLIQEGVLAINNALIDYLRNIYNCDFVTFAQAKIKQQIDNLIRMSHSPSIPTRVYNKNKKNKKLHKNIKSICLDCYIQDKEYKYSSYFPKYLDPHQIYIKQIYYDYFLYKIKTKLSKIEYQVMLYSYGLKENNIDANYQYVLSSEEINNKLNITKKQIYKYKNNSITKLKKIFKYNYILKQIIK</sequence>
<dbReference type="GO" id="GO:0006352">
    <property type="term" value="P:DNA-templated transcription initiation"/>
    <property type="evidence" value="ECO:0007669"/>
    <property type="project" value="InterPro"/>
</dbReference>
<keyword evidence="1" id="KW-0240">DNA-directed RNA polymerase</keyword>
<proteinExistence type="predicted"/>
<dbReference type="RefSeq" id="WP_210954619.1">
    <property type="nucleotide sequence ID" value="NZ_CP054393.1"/>
</dbReference>
<dbReference type="EMBL" id="CP054393">
    <property type="protein sequence ID" value="QTX03192.1"/>
    <property type="molecule type" value="Genomic_DNA"/>
</dbReference>
<reference evidence="1" key="1">
    <citation type="submission" date="2020-06" db="EMBL/GenBank/DDBJ databases">
        <title>Complete genome sequence of Candidatus Phytoplasma luffae NCHU2019.</title>
        <authorList>
            <person name="Cho S.-T."/>
            <person name="Tan C.-M."/>
            <person name="Li J.-R."/>
            <person name="Chien Y.-Y."/>
            <person name="Chiu Y.-C."/>
            <person name="Yang J.-Y."/>
            <person name="Kuo C.-H."/>
        </authorList>
    </citation>
    <scope>NUCLEOTIDE SEQUENCE</scope>
    <source>
        <strain evidence="1">NCHU2019</strain>
    </source>
</reference>